<evidence type="ECO:0000313" key="2">
    <source>
        <dbReference type="Proteomes" id="UP000028493"/>
    </source>
</evidence>
<dbReference type="AlphaFoldDB" id="A0A077PRW1"/>
<gene>
    <name evidence="1" type="ORF">XBKB1_1240031</name>
</gene>
<evidence type="ECO:0000313" key="1">
    <source>
        <dbReference type="EMBL" id="CDH22594.1"/>
    </source>
</evidence>
<comment type="caution">
    <text evidence="1">The sequence shown here is derived from an EMBL/GenBank/DDBJ whole genome shotgun (WGS) entry which is preliminary data.</text>
</comment>
<organism evidence="1 2">
    <name type="scientific">Xenorhabdus bovienii str. kraussei Becker Underwood</name>
    <dbReference type="NCBI Taxonomy" id="1398204"/>
    <lineage>
        <taxon>Bacteria</taxon>
        <taxon>Pseudomonadati</taxon>
        <taxon>Pseudomonadota</taxon>
        <taxon>Gammaproteobacteria</taxon>
        <taxon>Enterobacterales</taxon>
        <taxon>Morganellaceae</taxon>
        <taxon>Xenorhabdus</taxon>
    </lineage>
</organism>
<proteinExistence type="predicted"/>
<accession>A0A077PRW1</accession>
<dbReference type="Proteomes" id="UP000028493">
    <property type="component" value="Unassembled WGS sequence"/>
</dbReference>
<dbReference type="HOGENOM" id="CLU_027425_0_0_6"/>
<reference evidence="1" key="1">
    <citation type="submission" date="2013-07" db="EMBL/GenBank/DDBJ databases">
        <title>Sub-species coevolution in mutualistic symbiosis.</title>
        <authorList>
            <person name="Murfin K."/>
            <person name="Klassen J."/>
            <person name="Lee M."/>
            <person name="Forst S."/>
            <person name="Stock P."/>
            <person name="Goodrich-Blair H."/>
        </authorList>
    </citation>
    <scope>NUCLEOTIDE SEQUENCE [LARGE SCALE GENOMIC DNA]</scope>
    <source>
        <strain evidence="1">Kraussei Becker Underwood</strain>
    </source>
</reference>
<sequence>MSHQNKDVLTATISNKANLIIGQDFSLTVTLKTKNLIKIQSVNIIFTGATKNISVPTGNLSLNLDGSTGYIATYTTVLTVSNHPNVIKENDPIKFTIKVNGSDADPFVFTGTARTINPDSLSLMLNEVFLDTPNIEGSKPLTGKGAMVTTLLLDKAGNSLGNTPIFISSKVPEHLSACKILKYDNITPILPESIWSFSGLSINSDNEGNIKFYIHPQESDSMVLELESWIVGVGNPVSANSPLFIVNTETPDILDTIPEPNILGGFPGPLTSDSGEPNFYVGVYYYPKAETGDYILFFTKSLDKQGTKREYSGHYVIVGNPKTELGLEKYSYSLPYDIFKVGVTYDFNYIVILGKSAGSITSMPTSVTYMGGAIYNPPTNVTRDYDLCKVYTSLGIGKAEIQPDTGISYDSIKRYLDNPSTPNTGLFVEVLGGNNIAGKVPLNSKVTLNVYIQSSNCNTHKSWTLPMPIKVDSQGIASLPFHIPFEFLNKIYPYDNGGPGSIYFDYEFNIGNKKHYGKIWEGLIDTRSE</sequence>
<dbReference type="EMBL" id="CBSZ010000029">
    <property type="protein sequence ID" value="CDH22594.1"/>
    <property type="molecule type" value="Genomic_DNA"/>
</dbReference>
<name>A0A077PRW1_XENBV</name>
<dbReference type="RefSeq" id="WP_038194677.1">
    <property type="nucleotide sequence ID" value="NZ_CAWLXS010000122.1"/>
</dbReference>
<protein>
    <submittedName>
        <fullName evidence="1">Uncharacterized protein</fullName>
    </submittedName>
</protein>